<evidence type="ECO:0000256" key="1">
    <source>
        <dbReference type="SAM" id="SignalP"/>
    </source>
</evidence>
<protein>
    <recommendedName>
        <fullName evidence="2">DUF3828 domain-containing protein</fullName>
    </recommendedName>
</protein>
<keyword evidence="1" id="KW-0732">Signal</keyword>
<name>A0A7W9FCW5_9CAUL</name>
<dbReference type="PROSITE" id="PS51257">
    <property type="entry name" value="PROKAR_LIPOPROTEIN"/>
    <property type="match status" value="1"/>
</dbReference>
<gene>
    <name evidence="3" type="ORF">GGR13_000182</name>
</gene>
<dbReference type="Pfam" id="PF12883">
    <property type="entry name" value="DUF3828"/>
    <property type="match status" value="1"/>
</dbReference>
<evidence type="ECO:0000259" key="2">
    <source>
        <dbReference type="Pfam" id="PF12883"/>
    </source>
</evidence>
<dbReference type="AlphaFoldDB" id="A0A7W9FCW5"/>
<sequence>MRIMGLVSLCVLALAACSPEAPEATTPIGEAAPAGPLTVDQAAQTGPEAFVRALYARYDTAGAAATPAAEPPAPGRDPIYSRKLNAMIGADVMAAKGEVPTLNYDPICDCQDGTTELKQLTITETGPNKAEAALTFLKSGMPHQQTLFLIKEGPAWRIDDVVVPGRDPLTTTLLAAIG</sequence>
<evidence type="ECO:0000313" key="3">
    <source>
        <dbReference type="EMBL" id="MBB5744610.1"/>
    </source>
</evidence>
<dbReference type="Proteomes" id="UP000545037">
    <property type="component" value="Unassembled WGS sequence"/>
</dbReference>
<feature type="signal peptide" evidence="1">
    <location>
        <begin position="1"/>
        <end position="23"/>
    </location>
</feature>
<organism evidence="3 4">
    <name type="scientific">Brevundimonas variabilis</name>
    <dbReference type="NCBI Taxonomy" id="74312"/>
    <lineage>
        <taxon>Bacteria</taxon>
        <taxon>Pseudomonadati</taxon>
        <taxon>Pseudomonadota</taxon>
        <taxon>Alphaproteobacteria</taxon>
        <taxon>Caulobacterales</taxon>
        <taxon>Caulobacteraceae</taxon>
        <taxon>Brevundimonas</taxon>
    </lineage>
</organism>
<feature type="chain" id="PRO_5030842308" description="DUF3828 domain-containing protein" evidence="1">
    <location>
        <begin position="24"/>
        <end position="178"/>
    </location>
</feature>
<comment type="caution">
    <text evidence="3">The sequence shown here is derived from an EMBL/GenBank/DDBJ whole genome shotgun (WGS) entry which is preliminary data.</text>
</comment>
<accession>A0A7W9FCW5</accession>
<evidence type="ECO:0000313" key="4">
    <source>
        <dbReference type="Proteomes" id="UP000545037"/>
    </source>
</evidence>
<dbReference type="EMBL" id="JACHOR010000001">
    <property type="protein sequence ID" value="MBB5744610.1"/>
    <property type="molecule type" value="Genomic_DNA"/>
</dbReference>
<feature type="domain" description="DUF3828" evidence="2">
    <location>
        <begin position="47"/>
        <end position="162"/>
    </location>
</feature>
<dbReference type="InterPro" id="IPR024289">
    <property type="entry name" value="DUF3828"/>
</dbReference>
<keyword evidence="4" id="KW-1185">Reference proteome</keyword>
<proteinExistence type="predicted"/>
<dbReference type="RefSeq" id="WP_183211590.1">
    <property type="nucleotide sequence ID" value="NZ_JACHOR010000001.1"/>
</dbReference>
<reference evidence="3 4" key="1">
    <citation type="submission" date="2020-08" db="EMBL/GenBank/DDBJ databases">
        <title>Genomic Encyclopedia of Type Strains, Phase IV (KMG-IV): sequencing the most valuable type-strain genomes for metagenomic binning, comparative biology and taxonomic classification.</title>
        <authorList>
            <person name="Goeker M."/>
        </authorList>
    </citation>
    <scope>NUCLEOTIDE SEQUENCE [LARGE SCALE GENOMIC DNA]</scope>
    <source>
        <strain evidence="3 4">DSM 4737</strain>
    </source>
</reference>